<dbReference type="AlphaFoldDB" id="A0A2J0KVR1"/>
<dbReference type="Proteomes" id="UP000230052">
    <property type="component" value="Unassembled WGS sequence"/>
</dbReference>
<feature type="domain" description="Alginate export" evidence="2">
    <location>
        <begin position="59"/>
        <end position="463"/>
    </location>
</feature>
<name>A0A2J0KVR1_9BACT</name>
<organism evidence="3 4">
    <name type="scientific">Candidatus Aquitaenariimonas noxiae</name>
    <dbReference type="NCBI Taxonomy" id="1974741"/>
    <lineage>
        <taxon>Bacteria</taxon>
        <taxon>Pseudomonadati</taxon>
        <taxon>Candidatus Omnitrophota</taxon>
        <taxon>Candidatus Aquitaenariimonas</taxon>
    </lineage>
</organism>
<evidence type="ECO:0000256" key="1">
    <source>
        <dbReference type="SAM" id="SignalP"/>
    </source>
</evidence>
<feature type="signal peptide" evidence="1">
    <location>
        <begin position="1"/>
        <end position="20"/>
    </location>
</feature>
<accession>A0A2J0KVR1</accession>
<proteinExistence type="predicted"/>
<gene>
    <name evidence="3" type="ORF">COS99_03055</name>
</gene>
<dbReference type="SUPFAM" id="SSF56935">
    <property type="entry name" value="Porins"/>
    <property type="match status" value="1"/>
</dbReference>
<dbReference type="Pfam" id="PF13372">
    <property type="entry name" value="Alginate_exp"/>
    <property type="match status" value="1"/>
</dbReference>
<evidence type="ECO:0000259" key="2">
    <source>
        <dbReference type="Pfam" id="PF13372"/>
    </source>
</evidence>
<evidence type="ECO:0000313" key="3">
    <source>
        <dbReference type="EMBL" id="PIU41889.1"/>
    </source>
</evidence>
<dbReference type="InterPro" id="IPR025388">
    <property type="entry name" value="Alginate_export_dom"/>
</dbReference>
<feature type="chain" id="PRO_5014367144" description="Alginate export domain-containing protein" evidence="1">
    <location>
        <begin position="21"/>
        <end position="470"/>
    </location>
</feature>
<reference evidence="3 4" key="1">
    <citation type="submission" date="2017-09" db="EMBL/GenBank/DDBJ databases">
        <title>Depth-based differentiation of microbial function through sediment-hosted aquifers and enrichment of novel symbionts in the deep terrestrial subsurface.</title>
        <authorList>
            <person name="Probst A.J."/>
            <person name="Ladd B."/>
            <person name="Jarett J.K."/>
            <person name="Geller-Mcgrath D.E."/>
            <person name="Sieber C.M."/>
            <person name="Emerson J.B."/>
            <person name="Anantharaman K."/>
            <person name="Thomas B.C."/>
            <person name="Malmstrom R."/>
            <person name="Stieglmeier M."/>
            <person name="Klingl A."/>
            <person name="Woyke T."/>
            <person name="Ryan C.M."/>
            <person name="Banfield J.F."/>
        </authorList>
    </citation>
    <scope>NUCLEOTIDE SEQUENCE [LARGE SCALE GENOMIC DNA]</scope>
    <source>
        <strain evidence="3">CG07_land_8_20_14_0_80_42_15</strain>
    </source>
</reference>
<evidence type="ECO:0000313" key="4">
    <source>
        <dbReference type="Proteomes" id="UP000230052"/>
    </source>
</evidence>
<dbReference type="Gene3D" id="2.40.160.100">
    <property type="match status" value="1"/>
</dbReference>
<keyword evidence="1" id="KW-0732">Signal</keyword>
<dbReference type="InterPro" id="IPR053728">
    <property type="entry name" value="Alginate_Permeability_Chnl"/>
</dbReference>
<comment type="caution">
    <text evidence="3">The sequence shown here is derived from an EMBL/GenBank/DDBJ whole genome shotgun (WGS) entry which is preliminary data.</text>
</comment>
<protein>
    <recommendedName>
        <fullName evidence="2">Alginate export domain-containing protein</fullName>
    </recommendedName>
</protein>
<sequence length="470" mass="52628">MKLLTAICALALVVSFAAVASAEVQNVKVSGDLTMYTIWRNNYDLGSNDDLAPGLIGVEAASQNWFQSAAEVQVDADLTDNVSTCIRMINQRDWDDPEVGSDYTASVNTLDVLVDLAYVRLKEILYSPLTVTIGRQDLWFGQGFIVGAKQRDPSATIAANEYTVINSFDAIRATLDYNPWTIDLVYSKIEENSNESYDPIGKNDDVDLYIANVGYKFDSYKGEVEAYYVGLFDRSDVVALNESNETDTIGLRGSFDPIADMTIGAEGAYQFGDFAQATGVDKPFIERDRHAWATDLSGEYRWPNVKWTPKLGLEYVYYSGEENDKFTDSGDWRGWNPVFRGKTFSAIREFQNIYYRTNFRTDSAFYNYEQNPDQDSGMSNEHQIIVTGQLKPTENVTFDAEYAHFIQAQKSDPANTKADLGDELDFALTYNYTEDVTFGLLAAWFIPGSYFPNGQDDTAADLVGSMKVSF</sequence>
<dbReference type="EMBL" id="PEWV01000030">
    <property type="protein sequence ID" value="PIU41889.1"/>
    <property type="molecule type" value="Genomic_DNA"/>
</dbReference>